<feature type="domain" description="AP2/ERF" evidence="10">
    <location>
        <begin position="32"/>
        <end position="89"/>
    </location>
</feature>
<keyword evidence="4" id="KW-0238">DNA-binding</keyword>
<dbReference type="Proteomes" id="UP000077755">
    <property type="component" value="Chromosome 5"/>
</dbReference>
<keyword evidence="6" id="KW-0804">Transcription</keyword>
<dbReference type="EMBL" id="LNRQ01000005">
    <property type="protein sequence ID" value="KZM94160.1"/>
    <property type="molecule type" value="Genomic_DNA"/>
</dbReference>
<dbReference type="EMBL" id="CP093347">
    <property type="protein sequence ID" value="WOH00549.1"/>
    <property type="molecule type" value="Genomic_DNA"/>
</dbReference>
<dbReference type="CDD" id="cd00018">
    <property type="entry name" value="AP2"/>
    <property type="match status" value="1"/>
</dbReference>
<evidence type="ECO:0000256" key="1">
    <source>
        <dbReference type="ARBA" id="ARBA00004123"/>
    </source>
</evidence>
<dbReference type="OrthoDB" id="665906at2759"/>
<reference evidence="11" key="1">
    <citation type="journal article" date="2016" name="Nat. Genet.">
        <title>A high-quality carrot genome assembly provides new insights into carotenoid accumulation and asterid genome evolution.</title>
        <authorList>
            <person name="Iorizzo M."/>
            <person name="Ellison S."/>
            <person name="Senalik D."/>
            <person name="Zeng P."/>
            <person name="Satapoomin P."/>
            <person name="Huang J."/>
            <person name="Bowman M."/>
            <person name="Iovene M."/>
            <person name="Sanseverino W."/>
            <person name="Cavagnaro P."/>
            <person name="Yildiz M."/>
            <person name="Macko-Podgorni A."/>
            <person name="Moranska E."/>
            <person name="Grzebelus E."/>
            <person name="Grzebelus D."/>
            <person name="Ashrafi H."/>
            <person name="Zheng Z."/>
            <person name="Cheng S."/>
            <person name="Spooner D."/>
            <person name="Van Deynze A."/>
            <person name="Simon P."/>
        </authorList>
    </citation>
    <scope>NUCLEOTIDE SEQUENCE [LARGE SCALE GENOMIC DNA]</scope>
    <source>
        <tissue evidence="11">Leaf</tissue>
    </source>
</reference>
<dbReference type="OMA" id="HQSCKNK"/>
<keyword evidence="3" id="KW-0805">Transcription regulation</keyword>
<evidence type="ECO:0000256" key="8">
    <source>
        <dbReference type="ARBA" id="ARBA00024343"/>
    </source>
</evidence>
<evidence type="ECO:0000313" key="11">
    <source>
        <dbReference type="EMBL" id="KZM94160.1"/>
    </source>
</evidence>
<keyword evidence="5" id="KW-0010">Activator</keyword>
<accession>A0A162A2I1</accession>
<dbReference type="GO" id="GO:0005634">
    <property type="term" value="C:nucleus"/>
    <property type="evidence" value="ECO:0007669"/>
    <property type="project" value="UniProtKB-SubCell"/>
</dbReference>
<dbReference type="Pfam" id="PF00847">
    <property type="entry name" value="AP2"/>
    <property type="match status" value="1"/>
</dbReference>
<evidence type="ECO:0000256" key="4">
    <source>
        <dbReference type="ARBA" id="ARBA00023125"/>
    </source>
</evidence>
<dbReference type="GO" id="GO:0009873">
    <property type="term" value="P:ethylene-activated signaling pathway"/>
    <property type="evidence" value="ECO:0007669"/>
    <property type="project" value="UniProtKB-KW"/>
</dbReference>
<dbReference type="PANTHER" id="PTHR31985:SF231">
    <property type="entry name" value="ETHYLENE-RESPONSIVE TRANSCRIPTION FACTOR ERF014"/>
    <property type="match status" value="1"/>
</dbReference>
<dbReference type="SUPFAM" id="SSF54171">
    <property type="entry name" value="DNA-binding domain"/>
    <property type="match status" value="1"/>
</dbReference>
<keyword evidence="7" id="KW-0539">Nucleus</keyword>
<dbReference type="GO" id="GO:0000976">
    <property type="term" value="F:transcription cis-regulatory region binding"/>
    <property type="evidence" value="ECO:0007669"/>
    <property type="project" value="UniProtKB-ARBA"/>
</dbReference>
<dbReference type="Gramene" id="KZM94160">
    <property type="protein sequence ID" value="KZM94160"/>
    <property type="gene ID" value="DCAR_017405"/>
</dbReference>
<evidence type="ECO:0000259" key="10">
    <source>
        <dbReference type="PROSITE" id="PS51032"/>
    </source>
</evidence>
<dbReference type="STRING" id="79200.A0A162A2I1"/>
<dbReference type="PRINTS" id="PR00367">
    <property type="entry name" value="ETHRSPELEMNT"/>
</dbReference>
<comment type="similarity">
    <text evidence="8">Belongs to the AP2/ERF transcription factor family. ERF subfamily.</text>
</comment>
<reference evidence="12" key="2">
    <citation type="submission" date="2022-03" db="EMBL/GenBank/DDBJ databases">
        <title>Draft title - Genomic analysis of global carrot germplasm unveils the trajectory of domestication and the origin of high carotenoid orange carrot.</title>
        <authorList>
            <person name="Iorizzo M."/>
            <person name="Ellison S."/>
            <person name="Senalik D."/>
            <person name="Macko-Podgorni A."/>
            <person name="Grzebelus D."/>
            <person name="Bostan H."/>
            <person name="Rolling W."/>
            <person name="Curaba J."/>
            <person name="Simon P."/>
        </authorList>
    </citation>
    <scope>NUCLEOTIDE SEQUENCE</scope>
    <source>
        <tissue evidence="12">Leaf</tissue>
    </source>
</reference>
<organism evidence="11">
    <name type="scientific">Daucus carota subsp. sativus</name>
    <name type="common">Carrot</name>
    <dbReference type="NCBI Taxonomy" id="79200"/>
    <lineage>
        <taxon>Eukaryota</taxon>
        <taxon>Viridiplantae</taxon>
        <taxon>Streptophyta</taxon>
        <taxon>Embryophyta</taxon>
        <taxon>Tracheophyta</taxon>
        <taxon>Spermatophyta</taxon>
        <taxon>Magnoliopsida</taxon>
        <taxon>eudicotyledons</taxon>
        <taxon>Gunneridae</taxon>
        <taxon>Pentapetalae</taxon>
        <taxon>asterids</taxon>
        <taxon>campanulids</taxon>
        <taxon>Apiales</taxon>
        <taxon>Apiaceae</taxon>
        <taxon>Apioideae</taxon>
        <taxon>Scandiceae</taxon>
        <taxon>Daucinae</taxon>
        <taxon>Daucus</taxon>
        <taxon>Daucus sect. Daucus</taxon>
    </lineage>
</organism>
<evidence type="ECO:0000256" key="9">
    <source>
        <dbReference type="SAM" id="MobiDB-lite"/>
    </source>
</evidence>
<evidence type="ECO:0000313" key="13">
    <source>
        <dbReference type="Proteomes" id="UP000077755"/>
    </source>
</evidence>
<dbReference type="Gene3D" id="3.30.730.10">
    <property type="entry name" value="AP2/ERF domain"/>
    <property type="match status" value="1"/>
</dbReference>
<name>A0A162A2I1_DAUCS</name>
<feature type="compositionally biased region" description="Low complexity" evidence="9">
    <location>
        <begin position="116"/>
        <end position="133"/>
    </location>
</feature>
<feature type="region of interest" description="Disordered" evidence="9">
    <location>
        <begin position="116"/>
        <end position="153"/>
    </location>
</feature>
<evidence type="ECO:0000256" key="2">
    <source>
        <dbReference type="ARBA" id="ARBA00022745"/>
    </source>
</evidence>
<dbReference type="KEGG" id="dcr:108221909"/>
<keyword evidence="13" id="KW-1185">Reference proteome</keyword>
<evidence type="ECO:0000256" key="6">
    <source>
        <dbReference type="ARBA" id="ARBA00023163"/>
    </source>
</evidence>
<dbReference type="PROSITE" id="PS51032">
    <property type="entry name" value="AP2_ERF"/>
    <property type="match status" value="1"/>
</dbReference>
<dbReference type="FunFam" id="3.30.730.10:FF:000006">
    <property type="entry name" value="ethylene-responsive transcription factor ERF014-like"/>
    <property type="match status" value="1"/>
</dbReference>
<gene>
    <name evidence="11" type="ORF">DCAR_017405</name>
    <name evidence="12" type="ORF">DCAR_0519915</name>
</gene>
<dbReference type="PANTHER" id="PTHR31985">
    <property type="entry name" value="ETHYLENE-RESPONSIVE TRANSCRIPTION FACTOR ERF042-RELATED"/>
    <property type="match status" value="1"/>
</dbReference>
<evidence type="ECO:0000256" key="5">
    <source>
        <dbReference type="ARBA" id="ARBA00023159"/>
    </source>
</evidence>
<dbReference type="InterPro" id="IPR051032">
    <property type="entry name" value="AP2/ERF_TF_ERF_subfamily"/>
</dbReference>
<dbReference type="InterPro" id="IPR036955">
    <property type="entry name" value="AP2/ERF_dom_sf"/>
</dbReference>
<sequence>MVMKPQVSVESNATASKDIAINTSSVNKKMNKFKGVRMRSWGSWVSEIRAPNQKTRIWLGSYSTAEAAARAYDAALICLKGPTANLNFPTFSQQNFPLNPHQVTAMSPKTIQKLAAQAANASLDNATTSSPEDLPSPPPPSTTSSSSSPSNTIEEDDLSFISKFEDYCKPDQTALDTMDRTAPWFNSFGSFKFRDMIDDMLIFDHPQPSTMNVIEDHFYEEGEDIRLWDFC</sequence>
<dbReference type="SMART" id="SM00380">
    <property type="entry name" value="AP2"/>
    <property type="match status" value="1"/>
</dbReference>
<evidence type="ECO:0000256" key="3">
    <source>
        <dbReference type="ARBA" id="ARBA00023015"/>
    </source>
</evidence>
<proteinExistence type="inferred from homology"/>
<evidence type="ECO:0000256" key="7">
    <source>
        <dbReference type="ARBA" id="ARBA00023242"/>
    </source>
</evidence>
<dbReference type="GO" id="GO:0003700">
    <property type="term" value="F:DNA-binding transcription factor activity"/>
    <property type="evidence" value="ECO:0007669"/>
    <property type="project" value="InterPro"/>
</dbReference>
<dbReference type="InterPro" id="IPR001471">
    <property type="entry name" value="AP2/ERF_dom"/>
</dbReference>
<keyword evidence="2" id="KW-0936">Ethylene signaling pathway</keyword>
<dbReference type="InterPro" id="IPR016177">
    <property type="entry name" value="DNA-bd_dom_sf"/>
</dbReference>
<evidence type="ECO:0000313" key="12">
    <source>
        <dbReference type="EMBL" id="WOH00549.1"/>
    </source>
</evidence>
<comment type="subcellular location">
    <subcellularLocation>
        <location evidence="1">Nucleus</location>
    </subcellularLocation>
</comment>
<dbReference type="AlphaFoldDB" id="A0A162A2I1"/>
<protein>
    <recommendedName>
        <fullName evidence="10">AP2/ERF domain-containing protein</fullName>
    </recommendedName>
</protein>